<gene>
    <name evidence="2" type="ORF">BLNAU_16780</name>
    <name evidence="3" type="ORF">BLNAU_5168</name>
</gene>
<name>A0ABQ9X8T4_9EUKA</name>
<reference evidence="2 4" key="1">
    <citation type="journal article" date="2022" name="bioRxiv">
        <title>Genomics of Preaxostyla Flagellates Illuminates Evolutionary Transitions and the Path Towards Mitochondrial Loss.</title>
        <authorList>
            <person name="Novak L.V.F."/>
            <person name="Treitli S.C."/>
            <person name="Pyrih J."/>
            <person name="Halakuc P."/>
            <person name="Pipaliya S.V."/>
            <person name="Vacek V."/>
            <person name="Brzon O."/>
            <person name="Soukal P."/>
            <person name="Eme L."/>
            <person name="Dacks J.B."/>
            <person name="Karnkowska A."/>
            <person name="Elias M."/>
            <person name="Hampl V."/>
        </authorList>
    </citation>
    <scope>NUCLEOTIDE SEQUENCE [LARGE SCALE GENOMIC DNA]</scope>
    <source>
        <strain evidence="2">NAU3</strain>
        <tissue evidence="2">Gut</tissue>
    </source>
</reference>
<comment type="caution">
    <text evidence="2">The sequence shown here is derived from an EMBL/GenBank/DDBJ whole genome shotgun (WGS) entry which is preliminary data.</text>
</comment>
<evidence type="ECO:0000313" key="4">
    <source>
        <dbReference type="Proteomes" id="UP001281761"/>
    </source>
</evidence>
<evidence type="ECO:0000313" key="2">
    <source>
        <dbReference type="EMBL" id="KAK2948331.1"/>
    </source>
</evidence>
<protein>
    <submittedName>
        <fullName evidence="2">Uncharacterized protein</fullName>
    </submittedName>
</protein>
<evidence type="ECO:0000256" key="1">
    <source>
        <dbReference type="SAM" id="MobiDB-lite"/>
    </source>
</evidence>
<dbReference type="EMBL" id="JARBJD010000026">
    <property type="protein sequence ID" value="KAK2959971.1"/>
    <property type="molecule type" value="Genomic_DNA"/>
</dbReference>
<keyword evidence="4" id="KW-1185">Reference proteome</keyword>
<dbReference type="Proteomes" id="UP001281761">
    <property type="component" value="Unassembled WGS sequence"/>
</dbReference>
<feature type="region of interest" description="Disordered" evidence="1">
    <location>
        <begin position="32"/>
        <end position="56"/>
    </location>
</feature>
<sequence>MEEQEPVELEKMEEFGMDCSNGVIQTDGMSYSAFNSAEGHPTKKDPTKQNKSSEGMDEYAEGMACSGDFGISAVR</sequence>
<accession>A0ABQ9X8T4</accession>
<organism evidence="2 4">
    <name type="scientific">Blattamonas nauphoetae</name>
    <dbReference type="NCBI Taxonomy" id="2049346"/>
    <lineage>
        <taxon>Eukaryota</taxon>
        <taxon>Metamonada</taxon>
        <taxon>Preaxostyla</taxon>
        <taxon>Oxymonadida</taxon>
        <taxon>Blattamonas</taxon>
    </lineage>
</organism>
<dbReference type="EMBL" id="JARBJD010000179">
    <property type="protein sequence ID" value="KAK2948331.1"/>
    <property type="molecule type" value="Genomic_DNA"/>
</dbReference>
<evidence type="ECO:0000313" key="3">
    <source>
        <dbReference type="EMBL" id="KAK2959971.1"/>
    </source>
</evidence>
<proteinExistence type="predicted"/>